<dbReference type="KEGG" id="cex:CSE_12940"/>
<evidence type="ECO:0000256" key="2">
    <source>
        <dbReference type="ARBA" id="ARBA00009236"/>
    </source>
</evidence>
<name>A0A7U6GFG7_CALEA</name>
<dbReference type="EMBL" id="AP012051">
    <property type="protein sequence ID" value="BAL81420.1"/>
    <property type="molecule type" value="Genomic_DNA"/>
</dbReference>
<dbReference type="PANTHER" id="PTHR21152">
    <property type="entry name" value="AMINOTRANSFERASE CLASS V"/>
    <property type="match status" value="1"/>
</dbReference>
<evidence type="ECO:0000256" key="3">
    <source>
        <dbReference type="ARBA" id="ARBA00022576"/>
    </source>
</evidence>
<keyword evidence="4 11" id="KW-0808">Transferase</keyword>
<comment type="similarity">
    <text evidence="2 8">Belongs to the class-V pyridoxal-phosphate-dependent aminotransferase family.</text>
</comment>
<keyword evidence="5 7" id="KW-0663">Pyridoxal phosphate</keyword>
<evidence type="ECO:0000313" key="11">
    <source>
        <dbReference type="EMBL" id="BAL81420.1"/>
    </source>
</evidence>
<dbReference type="FunFam" id="3.40.640.10:FF:000027">
    <property type="entry name" value="Serine--pyruvate aminotransferase, mitochondrial"/>
    <property type="match status" value="1"/>
</dbReference>
<evidence type="ECO:0000259" key="10">
    <source>
        <dbReference type="Pfam" id="PF00266"/>
    </source>
</evidence>
<gene>
    <name evidence="11" type="ordered locus">CSE_12940</name>
</gene>
<dbReference type="GO" id="GO:0019265">
    <property type="term" value="P:glycine biosynthetic process, by transamination of glyoxylate"/>
    <property type="evidence" value="ECO:0007669"/>
    <property type="project" value="TreeGrafter"/>
</dbReference>
<evidence type="ECO:0000256" key="1">
    <source>
        <dbReference type="ARBA" id="ARBA00001933"/>
    </source>
</evidence>
<dbReference type="EC" id="2.6.1.-" evidence="11"/>
<evidence type="ECO:0000256" key="7">
    <source>
        <dbReference type="PIRSR" id="PIRSR000524-50"/>
    </source>
</evidence>
<evidence type="ECO:0000313" key="12">
    <source>
        <dbReference type="Proteomes" id="UP000004793"/>
    </source>
</evidence>
<feature type="binding site" evidence="6">
    <location>
        <position position="334"/>
    </location>
    <ligand>
        <name>substrate</name>
    </ligand>
</feature>
<dbReference type="InterPro" id="IPR015422">
    <property type="entry name" value="PyrdxlP-dep_Trfase_small"/>
</dbReference>
<keyword evidence="3 11" id="KW-0032">Aminotransferase</keyword>
<dbReference type="AlphaFoldDB" id="A0A7U6GFG7"/>
<dbReference type="InterPro" id="IPR020578">
    <property type="entry name" value="Aminotrans_V_PyrdxlP_BS"/>
</dbReference>
<dbReference type="InterPro" id="IPR015424">
    <property type="entry name" value="PyrdxlP-dep_Trfase"/>
</dbReference>
<feature type="modified residue" description="N6-(pyridoxal phosphate)lysine" evidence="7">
    <location>
        <position position="192"/>
    </location>
</feature>
<dbReference type="RefSeq" id="WP_014453815.1">
    <property type="nucleotide sequence ID" value="NC_017096.1"/>
</dbReference>
<dbReference type="Pfam" id="PF00266">
    <property type="entry name" value="Aminotran_5"/>
    <property type="match status" value="1"/>
</dbReference>
<dbReference type="Gene3D" id="3.90.1150.10">
    <property type="entry name" value="Aspartate Aminotransferase, domain 1"/>
    <property type="match status" value="1"/>
</dbReference>
<proteinExistence type="inferred from homology"/>
<comment type="cofactor">
    <cofactor evidence="1 7 9">
        <name>pyridoxal 5'-phosphate</name>
        <dbReference type="ChEBI" id="CHEBI:597326"/>
    </cofactor>
</comment>
<feature type="domain" description="Aminotransferase class V" evidence="10">
    <location>
        <begin position="27"/>
        <end position="321"/>
    </location>
</feature>
<dbReference type="Proteomes" id="UP000004793">
    <property type="component" value="Chromosome"/>
</dbReference>
<evidence type="ECO:0000256" key="6">
    <source>
        <dbReference type="PIRSR" id="PIRSR000524-1"/>
    </source>
</evidence>
<dbReference type="PANTHER" id="PTHR21152:SF24">
    <property type="entry name" value="ALANINE--GLYOXYLATE AMINOTRANSFERASE 1"/>
    <property type="match status" value="1"/>
</dbReference>
<organism evidence="11 12">
    <name type="scientific">Caldisericum exile (strain DSM 21853 / NBRC 104410 / AZM16c01)</name>
    <dbReference type="NCBI Taxonomy" id="511051"/>
    <lineage>
        <taxon>Bacteria</taxon>
        <taxon>Pseudomonadati</taxon>
        <taxon>Caldisericota/Cryosericota group</taxon>
        <taxon>Caldisericota</taxon>
        <taxon>Caldisericia</taxon>
        <taxon>Caldisericales</taxon>
        <taxon>Caldisericaceae</taxon>
        <taxon>Caldisericum</taxon>
    </lineage>
</organism>
<dbReference type="GO" id="GO:0008453">
    <property type="term" value="F:alanine-glyoxylate transaminase activity"/>
    <property type="evidence" value="ECO:0007669"/>
    <property type="project" value="TreeGrafter"/>
</dbReference>
<evidence type="ECO:0000256" key="5">
    <source>
        <dbReference type="ARBA" id="ARBA00022898"/>
    </source>
</evidence>
<dbReference type="InterPro" id="IPR015421">
    <property type="entry name" value="PyrdxlP-dep_Trfase_major"/>
</dbReference>
<sequence length="375" mass="41474">MMKELLLIPGPTPVSDDVLYALSQPVISHTSVEFANLLKEILVYVKELFGVKNGFPFVITGSGTLGMEIALTNILKDNDNLLVLSHGYFGDRFEELAKHLGIEVNKIKPNPGEHVDLELFRKTLKEKHYTAVTLTHVDTSTGVLADVESISKIIQEVSPETLFVVDGVCATGGVKEEFDNWKIDVILTGSQKALATPPGLTLLAFSERAIEKRKSIKPRTYYGDILKWMVVMEDGTKYFATPSVNLFFALHQSLKGIFDIGLENYFKKHEDLARRVRNAMSEIGLTLVAKRPAPTLSVFLYPDGVEDKTFRGKLKEKGVIVANTLAELYGKGFRIGHMGSVTKDELIVAVSKIAETFEELGVKVNKGNVLNAFLS</sequence>
<protein>
    <submittedName>
        <fullName evidence="11">Aminotransferase</fullName>
        <ecNumber evidence="11">2.6.1.-</ecNumber>
    </submittedName>
</protein>
<evidence type="ECO:0000256" key="8">
    <source>
        <dbReference type="RuleBase" id="RU004075"/>
    </source>
</evidence>
<evidence type="ECO:0000256" key="4">
    <source>
        <dbReference type="ARBA" id="ARBA00022679"/>
    </source>
</evidence>
<dbReference type="Gene3D" id="3.40.640.10">
    <property type="entry name" value="Type I PLP-dependent aspartate aminotransferase-like (Major domain)"/>
    <property type="match status" value="1"/>
</dbReference>
<dbReference type="GO" id="GO:0004760">
    <property type="term" value="F:L-serine-pyruvate transaminase activity"/>
    <property type="evidence" value="ECO:0007669"/>
    <property type="project" value="TreeGrafter"/>
</dbReference>
<accession>A0A7U6GFG7</accession>
<dbReference type="SUPFAM" id="SSF53383">
    <property type="entry name" value="PLP-dependent transferases"/>
    <property type="match status" value="1"/>
</dbReference>
<keyword evidence="12" id="KW-1185">Reference proteome</keyword>
<evidence type="ECO:0000256" key="9">
    <source>
        <dbReference type="RuleBase" id="RU004504"/>
    </source>
</evidence>
<dbReference type="InterPro" id="IPR000192">
    <property type="entry name" value="Aminotrans_V_dom"/>
</dbReference>
<dbReference type="PIRSF" id="PIRSF000524">
    <property type="entry name" value="SPT"/>
    <property type="match status" value="1"/>
</dbReference>
<dbReference type="InterPro" id="IPR024169">
    <property type="entry name" value="SP_NH2Trfase/AEP_transaminase"/>
</dbReference>
<reference evidence="11 12" key="1">
    <citation type="submission" date="2011-01" db="EMBL/GenBank/DDBJ databases">
        <title>Whole genome sequence of Caldisericum exile AZM16c01.</title>
        <authorList>
            <person name="Narita-Yamada S."/>
            <person name="Kawakoshi A."/>
            <person name="Nakamura S."/>
            <person name="Sasagawa M."/>
            <person name="Fukada J."/>
            <person name="Sekine M."/>
            <person name="Kato Y."/>
            <person name="Fukai R."/>
            <person name="Sasaki K."/>
            <person name="Hanamaki A."/>
            <person name="Narita H."/>
            <person name="Konno Y."/>
            <person name="Mori K."/>
            <person name="Yamazaki S."/>
            <person name="Suzuki K."/>
            <person name="Fujita N."/>
        </authorList>
    </citation>
    <scope>NUCLEOTIDE SEQUENCE [LARGE SCALE GENOMIC DNA]</scope>
    <source>
        <strain evidence="12">DSM 21853 / NBRC 104410 / AZM16c01</strain>
    </source>
</reference>
<dbReference type="PROSITE" id="PS00595">
    <property type="entry name" value="AA_TRANSFER_CLASS_5"/>
    <property type="match status" value="1"/>
</dbReference>